<accession>A0A7V4TZR0</accession>
<reference evidence="1" key="1">
    <citation type="journal article" date="2020" name="mSystems">
        <title>Genome- and Community-Level Interaction Insights into Carbon Utilization and Element Cycling Functions of Hydrothermarchaeota in Hydrothermal Sediment.</title>
        <authorList>
            <person name="Zhou Z."/>
            <person name="Liu Y."/>
            <person name="Xu W."/>
            <person name="Pan J."/>
            <person name="Luo Z.H."/>
            <person name="Li M."/>
        </authorList>
    </citation>
    <scope>NUCLEOTIDE SEQUENCE [LARGE SCALE GENOMIC DNA]</scope>
    <source>
        <strain evidence="1">HyVt-577</strain>
    </source>
</reference>
<evidence type="ECO:0008006" key="2">
    <source>
        <dbReference type="Google" id="ProtNLM"/>
    </source>
</evidence>
<protein>
    <recommendedName>
        <fullName evidence="2">CopG family transcriptional regulator</fullName>
    </recommendedName>
</protein>
<dbReference type="EMBL" id="DRQG01000064">
    <property type="protein sequence ID" value="HGY55376.1"/>
    <property type="molecule type" value="Genomic_DNA"/>
</dbReference>
<comment type="caution">
    <text evidence="1">The sequence shown here is derived from an EMBL/GenBank/DDBJ whole genome shotgun (WGS) entry which is preliminary data.</text>
</comment>
<sequence>MDKEVTFKIPASLFDALQKELEQSPFANMDELMTFIVQQYFDQQSRSSAPEEKNTDEAIRKRLEGLGYL</sequence>
<proteinExistence type="predicted"/>
<name>A0A7V4TZR0_CALAY</name>
<organism evidence="1">
    <name type="scientific">Caldithrix abyssi</name>
    <dbReference type="NCBI Taxonomy" id="187145"/>
    <lineage>
        <taxon>Bacteria</taxon>
        <taxon>Pseudomonadati</taxon>
        <taxon>Calditrichota</taxon>
        <taxon>Calditrichia</taxon>
        <taxon>Calditrichales</taxon>
        <taxon>Calditrichaceae</taxon>
        <taxon>Caldithrix</taxon>
    </lineage>
</organism>
<gene>
    <name evidence="1" type="ORF">ENK44_06740</name>
</gene>
<evidence type="ECO:0000313" key="1">
    <source>
        <dbReference type="EMBL" id="HGY55376.1"/>
    </source>
</evidence>
<dbReference type="AlphaFoldDB" id="A0A7V4TZR0"/>
<dbReference type="Proteomes" id="UP000885779">
    <property type="component" value="Unassembled WGS sequence"/>
</dbReference>